<evidence type="ECO:0000259" key="1">
    <source>
        <dbReference type="PROSITE" id="PS51480"/>
    </source>
</evidence>
<accession>A0ABW2D622</accession>
<dbReference type="PANTHER" id="PTHR33434">
    <property type="entry name" value="DEGV DOMAIN-CONTAINING PROTEIN DR_1986-RELATED"/>
    <property type="match status" value="1"/>
</dbReference>
<dbReference type="PROSITE" id="PS51480">
    <property type="entry name" value="DHAL"/>
    <property type="match status" value="1"/>
</dbReference>
<reference evidence="3" key="1">
    <citation type="journal article" date="2019" name="Int. J. Syst. Evol. Microbiol.">
        <title>The Global Catalogue of Microorganisms (GCM) 10K type strain sequencing project: providing services to taxonomists for standard genome sequencing and annotation.</title>
        <authorList>
            <consortium name="The Broad Institute Genomics Platform"/>
            <consortium name="The Broad Institute Genome Sequencing Center for Infectious Disease"/>
            <person name="Wu L."/>
            <person name="Ma J."/>
        </authorList>
    </citation>
    <scope>NUCLEOTIDE SEQUENCE [LARGE SCALE GENOMIC DNA]</scope>
    <source>
        <strain evidence="3">KACC 12634</strain>
    </source>
</reference>
<dbReference type="Gene3D" id="1.25.40.340">
    <property type="match status" value="1"/>
</dbReference>
<gene>
    <name evidence="2" type="ORF">ACFQS3_05105</name>
</gene>
<dbReference type="Pfam" id="PF13684">
    <property type="entry name" value="FakA-like_C"/>
    <property type="match status" value="1"/>
</dbReference>
<dbReference type="Pfam" id="PF02734">
    <property type="entry name" value="Dak2"/>
    <property type="match status" value="1"/>
</dbReference>
<dbReference type="Proteomes" id="UP001596470">
    <property type="component" value="Unassembled WGS sequence"/>
</dbReference>
<keyword evidence="3" id="KW-1185">Reference proteome</keyword>
<evidence type="ECO:0000313" key="3">
    <source>
        <dbReference type="Proteomes" id="UP001596470"/>
    </source>
</evidence>
<feature type="domain" description="DhaL" evidence="1">
    <location>
        <begin position="15"/>
        <end position="202"/>
    </location>
</feature>
<dbReference type="Pfam" id="PF21645">
    <property type="entry name" value="FakA-like_M"/>
    <property type="match status" value="1"/>
</dbReference>
<dbReference type="RefSeq" id="WP_387965780.1">
    <property type="nucleotide sequence ID" value="NZ_JBHSVE010000004.1"/>
</dbReference>
<dbReference type="SMART" id="SM01120">
    <property type="entry name" value="Dak2"/>
    <property type="match status" value="1"/>
</dbReference>
<proteinExistence type="predicted"/>
<dbReference type="InterPro" id="IPR036117">
    <property type="entry name" value="DhaL_dom_sf"/>
</dbReference>
<dbReference type="InterPro" id="IPR033470">
    <property type="entry name" value="FakA-like_C"/>
</dbReference>
<dbReference type="EMBL" id="JBHSYS010000001">
    <property type="protein sequence ID" value="MFC6956573.1"/>
    <property type="molecule type" value="Genomic_DNA"/>
</dbReference>
<dbReference type="PANTHER" id="PTHR33434:SF4">
    <property type="entry name" value="PHOSPHATASE PROTEIN"/>
    <property type="match status" value="1"/>
</dbReference>
<dbReference type="SUPFAM" id="SSF101473">
    <property type="entry name" value="DhaL-like"/>
    <property type="match status" value="1"/>
</dbReference>
<sequence>MVEIPETGRQALDAELMREWAARGIDTLTRHRRGVDELNVYPVADSDTATNMVATLQAAFQGGTPGLGLEALLDEAAGRALLSARGNSGVILAQMLRGLADAWNADTVDAKGFAAGLRSATDAATGAVAVPQAGTILTVAESAASAAAKAAPFGLVSASRAAAEAAAEAVAATPGQLPALARAGVVDAGGLALALLLEALVETLTGSRPTGALDLLERHRVRAVEETEQVPRETGSEVYGYEVQYLLEANAGAASELRHRLTDLGDSVVIIGSRAARDVTTFNVHVHVNDIGAAIEAGIERGRVHRISVTRFDDTATVHAAESHADARMHAAPARRPAHVTGIEAPTRALIVVTEAAGLREFLAGEGCRTATAATVGAELAAALADGADGAVVISDTEAAADAADRAVAAARGDGRRTAAIMAPTPVQAVAAVAIHDPERPFDDDVAAMAETIEACRTGEVRRAPGGFTAAVRGQDPASFADAAEAARDLADRLCAEGAELLTVLPGAGSDPETVTALSHHVREAWPTVEIQELPAADTEPLLLIGAE</sequence>
<evidence type="ECO:0000313" key="2">
    <source>
        <dbReference type="EMBL" id="MFC6956573.1"/>
    </source>
</evidence>
<dbReference type="InterPro" id="IPR050270">
    <property type="entry name" value="DegV_domain_contain"/>
</dbReference>
<organism evidence="2 3">
    <name type="scientific">Glycomyces mayteni</name>
    <dbReference type="NCBI Taxonomy" id="543887"/>
    <lineage>
        <taxon>Bacteria</taxon>
        <taxon>Bacillati</taxon>
        <taxon>Actinomycetota</taxon>
        <taxon>Actinomycetes</taxon>
        <taxon>Glycomycetales</taxon>
        <taxon>Glycomycetaceae</taxon>
        <taxon>Glycomyces</taxon>
    </lineage>
</organism>
<name>A0ABW2D622_9ACTN</name>
<dbReference type="InterPro" id="IPR048394">
    <property type="entry name" value="FakA-like_M"/>
</dbReference>
<comment type="caution">
    <text evidence="2">The sequence shown here is derived from an EMBL/GenBank/DDBJ whole genome shotgun (WGS) entry which is preliminary data.</text>
</comment>
<protein>
    <submittedName>
        <fullName evidence="2">DAK2 domain-containing protein</fullName>
    </submittedName>
</protein>
<dbReference type="InterPro" id="IPR004007">
    <property type="entry name" value="DhaL_dom"/>
</dbReference>
<dbReference type="SMART" id="SM01121">
    <property type="entry name" value="Dak1_2"/>
    <property type="match status" value="1"/>
</dbReference>